<dbReference type="AlphaFoldDB" id="A0A1H5SDJ6"/>
<dbReference type="RefSeq" id="WP_181020749.1">
    <property type="nucleotide sequence ID" value="NZ_FNUV01000001.1"/>
</dbReference>
<dbReference type="Gene3D" id="3.30.420.10">
    <property type="entry name" value="Ribonuclease H-like superfamily/Ribonuclease H"/>
    <property type="match status" value="1"/>
</dbReference>
<evidence type="ECO:0000313" key="2">
    <source>
        <dbReference type="Proteomes" id="UP000236735"/>
    </source>
</evidence>
<organism evidence="1 2">
    <name type="scientific">Xylanibacter ruminicola</name>
    <name type="common">Prevotella ruminicola</name>
    <dbReference type="NCBI Taxonomy" id="839"/>
    <lineage>
        <taxon>Bacteria</taxon>
        <taxon>Pseudomonadati</taxon>
        <taxon>Bacteroidota</taxon>
        <taxon>Bacteroidia</taxon>
        <taxon>Bacteroidales</taxon>
        <taxon>Prevotellaceae</taxon>
        <taxon>Xylanibacter</taxon>
    </lineage>
</organism>
<sequence>MLEYYGNVACVSYSDLVDNGIMSSANYKQLVHRGKMTVVRPGKGAGNCALVAVDSLPEKYKAEVKKLYPDGNRTRLMEWVKKNYERDAQAYSFFFDKRNTGVELPADKVKEYTINASVLNCCIRLYDRAAMCQKMFGCRYNWDEMAASIESLRELYGHTLPASTMRFRKKVAEYKREGYSCLISGKFGNQSARKVDFKTERVILGIAILPNKPFNTSVAEMYNQFVCGELDVWDPETGEMFNPDDFMDKNGEPRALSETTINNYLNSPKNRVLIDNAQKSWVSFMHENAPHVHRHAPDFSFSKISFDDRDLPRKLKDTKQRPKAYYAYDVASQCVVGYAYNRYKNTDLVVDCFRSLFVLIERNGWGCPAQVEVENHLMSQWRDSFLKAGVMFPFVRFCAPQNSQEKYAEQMNGAKKKSVEHKNHLGIGRFYAKDRHYRTEAKKVFDELNDTYEDKEYYSWEQLIAEDMADVEQFNNTLHPNQKKYKGMTRWQVLVQNMNPTLQPLDKALWARYIGDHVSTSIRRNSYCRVHGCDWWLSQTEVIEKLAPNDMKVEAYYLTNEQGEATDVWIYQNDMMIDKLQNVGTFNTADAEQTDEDRVIFTEQQKKIAHFNKYVKENAITRVGVMEKAAMVQQAPEPEEEMTDYMVEPEDMQTETTYQYKDENDAIMDL</sequence>
<gene>
    <name evidence="1" type="ORF">SAMN05216354_0631</name>
</gene>
<dbReference type="EMBL" id="FNUV01000001">
    <property type="protein sequence ID" value="SEF48565.1"/>
    <property type="molecule type" value="Genomic_DNA"/>
</dbReference>
<proteinExistence type="predicted"/>
<protein>
    <recommendedName>
        <fullName evidence="3">Integrase catalytic domain-containing protein</fullName>
    </recommendedName>
</protein>
<name>A0A1H5SDJ6_XYLRU</name>
<accession>A0A1H5SDJ6</accession>
<evidence type="ECO:0000313" key="1">
    <source>
        <dbReference type="EMBL" id="SEF48565.1"/>
    </source>
</evidence>
<dbReference type="InterPro" id="IPR036397">
    <property type="entry name" value="RNaseH_sf"/>
</dbReference>
<dbReference type="InterPro" id="IPR012337">
    <property type="entry name" value="RNaseH-like_sf"/>
</dbReference>
<dbReference type="Proteomes" id="UP000236735">
    <property type="component" value="Unassembled WGS sequence"/>
</dbReference>
<dbReference type="SUPFAM" id="SSF53098">
    <property type="entry name" value="Ribonuclease H-like"/>
    <property type="match status" value="1"/>
</dbReference>
<dbReference type="GO" id="GO:0003676">
    <property type="term" value="F:nucleic acid binding"/>
    <property type="evidence" value="ECO:0007669"/>
    <property type="project" value="InterPro"/>
</dbReference>
<reference evidence="1 2" key="1">
    <citation type="submission" date="2016-10" db="EMBL/GenBank/DDBJ databases">
        <authorList>
            <person name="de Groot N.N."/>
        </authorList>
    </citation>
    <scope>NUCLEOTIDE SEQUENCE [LARGE SCALE GENOMIC DNA]</scope>
    <source>
        <strain evidence="1 2">AR32</strain>
    </source>
</reference>
<evidence type="ECO:0008006" key="3">
    <source>
        <dbReference type="Google" id="ProtNLM"/>
    </source>
</evidence>